<reference evidence="2 3" key="1">
    <citation type="submission" date="2021-04" db="EMBL/GenBank/DDBJ databases">
        <title>The complete genome sequence of Neokomagataea sp. TBRC 2177.</title>
        <authorList>
            <person name="Charoenyingcharoen P."/>
            <person name="Yukphan P."/>
        </authorList>
    </citation>
    <scope>NUCLEOTIDE SEQUENCE [LARGE SCALE GENOMIC DNA]</scope>
    <source>
        <strain evidence="2 3">TBRC 2177</strain>
    </source>
</reference>
<accession>A0ABS5E7N8</accession>
<feature type="transmembrane region" description="Helical" evidence="1">
    <location>
        <begin position="12"/>
        <end position="31"/>
    </location>
</feature>
<keyword evidence="1" id="KW-0812">Transmembrane</keyword>
<name>A0ABS5E7N8_9PROT</name>
<feature type="transmembrane region" description="Helical" evidence="1">
    <location>
        <begin position="327"/>
        <end position="345"/>
    </location>
</feature>
<evidence type="ECO:0000313" key="3">
    <source>
        <dbReference type="Proteomes" id="UP000677812"/>
    </source>
</evidence>
<comment type="caution">
    <text evidence="2">The sequence shown here is derived from an EMBL/GenBank/DDBJ whole genome shotgun (WGS) entry which is preliminary data.</text>
</comment>
<sequence>MDNLIFYKRKLFWIICGGPSIISIIYLFFLATPRYESESIVRVYGFGNGAGTGGGSILGGSASPGAYIFRETITGWDCFSHLSFKKLTGEWQKGDFLTRYGSISSLFSQNPMRLWAYYRSHVVVSIDDESGLVKVNVDSYHSDFSSDLNKTVIEYARKHLADAGVLAYENERSRIEGELSRDRLKLAAAFADMQQFQKEHGIADYDVVYNRTLELLNHYQETRVTLDSRASAAQYFAQRSQELAMLKAQIATLDHQIEVQSQSVSKTLSPIYTQYSSLKQNISEGMNVVRLDNQNIQDIEQLETRSSYHVDVVENTVKPTDPMMPRAVYWSIAILVLSFLLYVIIK</sequence>
<keyword evidence="1" id="KW-0472">Membrane</keyword>
<proteinExistence type="predicted"/>
<evidence type="ECO:0000256" key="1">
    <source>
        <dbReference type="SAM" id="Phobius"/>
    </source>
</evidence>
<gene>
    <name evidence="2" type="ORF">KB213_07505</name>
</gene>
<evidence type="ECO:0000313" key="2">
    <source>
        <dbReference type="EMBL" id="MBR0559894.1"/>
    </source>
</evidence>
<protein>
    <recommendedName>
        <fullName evidence="4">Capsule biosynthesis protein</fullName>
    </recommendedName>
</protein>
<dbReference type="RefSeq" id="WP_211681813.1">
    <property type="nucleotide sequence ID" value="NZ_JAGRQH010000004.1"/>
</dbReference>
<dbReference type="EMBL" id="JAGRQH010000004">
    <property type="protein sequence ID" value="MBR0559894.1"/>
    <property type="molecule type" value="Genomic_DNA"/>
</dbReference>
<organism evidence="2 3">
    <name type="scientific">Neokomagataea anthophila</name>
    <dbReference type="NCBI Taxonomy" id="2826925"/>
    <lineage>
        <taxon>Bacteria</taxon>
        <taxon>Pseudomonadati</taxon>
        <taxon>Pseudomonadota</taxon>
        <taxon>Alphaproteobacteria</taxon>
        <taxon>Acetobacterales</taxon>
        <taxon>Acetobacteraceae</taxon>
        <taxon>Neokomagataea</taxon>
    </lineage>
</organism>
<keyword evidence="1" id="KW-1133">Transmembrane helix</keyword>
<dbReference type="Proteomes" id="UP000677812">
    <property type="component" value="Unassembled WGS sequence"/>
</dbReference>
<keyword evidence="3" id="KW-1185">Reference proteome</keyword>
<evidence type="ECO:0008006" key="4">
    <source>
        <dbReference type="Google" id="ProtNLM"/>
    </source>
</evidence>